<dbReference type="InterPro" id="IPR000160">
    <property type="entry name" value="GGDEF_dom"/>
</dbReference>
<dbReference type="AlphaFoldDB" id="A0A7Y9QXY2"/>
<reference evidence="5 6" key="1">
    <citation type="submission" date="2020-07" db="EMBL/GenBank/DDBJ databases">
        <title>Genomic Encyclopedia of Archaeal and Bacterial Type Strains, Phase II (KMG-II): from individual species to whole genera.</title>
        <authorList>
            <person name="Goeker M."/>
        </authorList>
    </citation>
    <scope>NUCLEOTIDE SEQUENCE [LARGE SCALE GENOMIC DNA]</scope>
    <source>
        <strain evidence="5 6">DSM 21226</strain>
    </source>
</reference>
<dbReference type="InterPro" id="IPR043128">
    <property type="entry name" value="Rev_trsase/Diguanyl_cyclase"/>
</dbReference>
<dbReference type="NCBIfam" id="TIGR00229">
    <property type="entry name" value="sensory_box"/>
    <property type="match status" value="1"/>
</dbReference>
<dbReference type="PROSITE" id="PS50112">
    <property type="entry name" value="PAS"/>
    <property type="match status" value="1"/>
</dbReference>
<dbReference type="Pfam" id="PF08448">
    <property type="entry name" value="PAS_4"/>
    <property type="match status" value="1"/>
</dbReference>
<protein>
    <submittedName>
        <fullName evidence="5">Diguanylate cyclase (GGDEF)-like protein/PAS domain S-box-containing protein</fullName>
    </submittedName>
</protein>
<dbReference type="PROSITE" id="PS50110">
    <property type="entry name" value="RESPONSE_REGULATORY"/>
    <property type="match status" value="1"/>
</dbReference>
<feature type="domain" description="PAS" evidence="3">
    <location>
        <begin position="134"/>
        <end position="204"/>
    </location>
</feature>
<dbReference type="Proteomes" id="UP000518288">
    <property type="component" value="Unassembled WGS sequence"/>
</dbReference>
<evidence type="ECO:0000256" key="1">
    <source>
        <dbReference type="PROSITE-ProRule" id="PRU00169"/>
    </source>
</evidence>
<feature type="modified residue" description="4-aspartylphosphate" evidence="1">
    <location>
        <position position="56"/>
    </location>
</feature>
<dbReference type="CDD" id="cd01949">
    <property type="entry name" value="GGDEF"/>
    <property type="match status" value="1"/>
</dbReference>
<comment type="caution">
    <text evidence="5">The sequence shown here is derived from an EMBL/GenBank/DDBJ whole genome shotgun (WGS) entry which is preliminary data.</text>
</comment>
<dbReference type="SMART" id="SM00448">
    <property type="entry name" value="REC"/>
    <property type="match status" value="1"/>
</dbReference>
<gene>
    <name evidence="5" type="ORF">BDD16_000263</name>
</gene>
<dbReference type="CDD" id="cd00130">
    <property type="entry name" value="PAS"/>
    <property type="match status" value="1"/>
</dbReference>
<organism evidence="5 6">
    <name type="scientific">Sphaerotilus montanus</name>
    <dbReference type="NCBI Taxonomy" id="522889"/>
    <lineage>
        <taxon>Bacteria</taxon>
        <taxon>Pseudomonadati</taxon>
        <taxon>Pseudomonadota</taxon>
        <taxon>Betaproteobacteria</taxon>
        <taxon>Burkholderiales</taxon>
        <taxon>Sphaerotilaceae</taxon>
        <taxon>Sphaerotilus</taxon>
    </lineage>
</organism>
<dbReference type="InterPro" id="IPR035965">
    <property type="entry name" value="PAS-like_dom_sf"/>
</dbReference>
<accession>A0A7Y9QXY2</accession>
<evidence type="ECO:0000313" key="5">
    <source>
        <dbReference type="EMBL" id="NYG31277.1"/>
    </source>
</evidence>
<dbReference type="InterPro" id="IPR052155">
    <property type="entry name" value="Biofilm_reg_signaling"/>
</dbReference>
<keyword evidence="1" id="KW-0597">Phosphoprotein</keyword>
<dbReference type="PANTHER" id="PTHR44757">
    <property type="entry name" value="DIGUANYLATE CYCLASE DGCP"/>
    <property type="match status" value="1"/>
</dbReference>
<dbReference type="InterPro" id="IPR011006">
    <property type="entry name" value="CheY-like_superfamily"/>
</dbReference>
<dbReference type="InterPro" id="IPR013656">
    <property type="entry name" value="PAS_4"/>
</dbReference>
<dbReference type="SMART" id="SM00267">
    <property type="entry name" value="GGDEF"/>
    <property type="match status" value="1"/>
</dbReference>
<dbReference type="SMART" id="SM00091">
    <property type="entry name" value="PAS"/>
    <property type="match status" value="1"/>
</dbReference>
<evidence type="ECO:0000259" key="3">
    <source>
        <dbReference type="PROSITE" id="PS50112"/>
    </source>
</evidence>
<dbReference type="InterPro" id="IPR029787">
    <property type="entry name" value="Nucleotide_cyclase"/>
</dbReference>
<sequence length="439" mass="48076">MTAALPRILVVDDDATARLMMRAALRKAGYDVVLAADGEDALRRFSAEAFDLVMLDVEMPGLSGHEVCALLRARSDDLLPIAMVTGMDDVRSVERAYEVGATDFLSKPLNWALLGHRVRYLLRSHQNLLDLKQAQARHEAVLAAIPDLLFELDLEGRFLDCHSPNSALLALPPEQFVGRLMREVMPPDVAAVGLSALQTAYAQGTSFGKQYELALPHGLRWFELSVARKATTTGQTPRFIALARDITARKEIELRVARAAYFDSLTGLPNRVSFMERIGREIGRADHACHQLAVLFLDLDGFKAINDTLGHSTGDLILQAAADRFRLELRPADMVSRASPDGLEVEFARLGGDEFTALILDIDGPEDALVVAHRIGQVMRQPFLVEGRAITLTTSIGIALYPGNGRDAPTLLRHADMAMYQAKRAGRDKACLYGAPTGV</sequence>
<evidence type="ECO:0000313" key="6">
    <source>
        <dbReference type="Proteomes" id="UP000518288"/>
    </source>
</evidence>
<dbReference type="NCBIfam" id="TIGR00254">
    <property type="entry name" value="GGDEF"/>
    <property type="match status" value="1"/>
</dbReference>
<dbReference type="Pfam" id="PF00990">
    <property type="entry name" value="GGDEF"/>
    <property type="match status" value="1"/>
</dbReference>
<dbReference type="EMBL" id="JACCFH010000001">
    <property type="protein sequence ID" value="NYG31277.1"/>
    <property type="molecule type" value="Genomic_DNA"/>
</dbReference>
<evidence type="ECO:0000259" key="4">
    <source>
        <dbReference type="PROSITE" id="PS50887"/>
    </source>
</evidence>
<dbReference type="Gene3D" id="3.40.50.2300">
    <property type="match status" value="1"/>
</dbReference>
<dbReference type="GO" id="GO:0000160">
    <property type="term" value="P:phosphorelay signal transduction system"/>
    <property type="evidence" value="ECO:0007669"/>
    <property type="project" value="InterPro"/>
</dbReference>
<dbReference type="PROSITE" id="PS50887">
    <property type="entry name" value="GGDEF"/>
    <property type="match status" value="1"/>
</dbReference>
<dbReference type="Gene3D" id="3.30.70.270">
    <property type="match status" value="1"/>
</dbReference>
<evidence type="ECO:0000259" key="2">
    <source>
        <dbReference type="PROSITE" id="PS50110"/>
    </source>
</evidence>
<dbReference type="InterPro" id="IPR001789">
    <property type="entry name" value="Sig_transdc_resp-reg_receiver"/>
</dbReference>
<proteinExistence type="predicted"/>
<keyword evidence="6" id="KW-1185">Reference proteome</keyword>
<dbReference type="Pfam" id="PF00072">
    <property type="entry name" value="Response_reg"/>
    <property type="match status" value="1"/>
</dbReference>
<dbReference type="SUPFAM" id="SSF55785">
    <property type="entry name" value="PYP-like sensor domain (PAS domain)"/>
    <property type="match status" value="1"/>
</dbReference>
<feature type="domain" description="GGDEF" evidence="4">
    <location>
        <begin position="290"/>
        <end position="435"/>
    </location>
</feature>
<dbReference type="PANTHER" id="PTHR44757:SF2">
    <property type="entry name" value="BIOFILM ARCHITECTURE MAINTENANCE PROTEIN MBAA"/>
    <property type="match status" value="1"/>
</dbReference>
<dbReference type="RefSeq" id="WP_179632283.1">
    <property type="nucleotide sequence ID" value="NZ_JACCFH010000001.1"/>
</dbReference>
<feature type="domain" description="Response regulatory" evidence="2">
    <location>
        <begin position="7"/>
        <end position="122"/>
    </location>
</feature>
<name>A0A7Y9QXY2_9BURK</name>
<dbReference type="Gene3D" id="3.30.450.20">
    <property type="entry name" value="PAS domain"/>
    <property type="match status" value="1"/>
</dbReference>
<dbReference type="SUPFAM" id="SSF55073">
    <property type="entry name" value="Nucleotide cyclase"/>
    <property type="match status" value="1"/>
</dbReference>
<dbReference type="InterPro" id="IPR000014">
    <property type="entry name" value="PAS"/>
</dbReference>
<dbReference type="SUPFAM" id="SSF52172">
    <property type="entry name" value="CheY-like"/>
    <property type="match status" value="1"/>
</dbReference>